<dbReference type="SUPFAM" id="SSF53613">
    <property type="entry name" value="Ribokinase-like"/>
    <property type="match status" value="1"/>
</dbReference>
<dbReference type="GO" id="GO:0016798">
    <property type="term" value="F:hydrolase activity, acting on glycosyl bonds"/>
    <property type="evidence" value="ECO:0007669"/>
    <property type="project" value="UniProtKB-KW"/>
</dbReference>
<dbReference type="Gene3D" id="3.40.1790.10">
    <property type="entry name" value="Indigoidine synthase domain"/>
    <property type="match status" value="1"/>
</dbReference>
<dbReference type="PROSITE" id="PS00583">
    <property type="entry name" value="PFKB_KINASES_1"/>
    <property type="match status" value="1"/>
</dbReference>
<feature type="domain" description="Carbohydrate kinase PfkB" evidence="9">
    <location>
        <begin position="458"/>
        <end position="682"/>
    </location>
</feature>
<evidence type="ECO:0000256" key="2">
    <source>
        <dbReference type="ARBA" id="ARBA00022723"/>
    </source>
</evidence>
<dbReference type="HAMAP" id="MF_01876">
    <property type="entry name" value="PsiMP_glycosidase"/>
    <property type="match status" value="1"/>
</dbReference>
<dbReference type="AlphaFoldDB" id="A0ABD0J5F9"/>
<evidence type="ECO:0000256" key="5">
    <source>
        <dbReference type="ARBA" id="ARBA00023211"/>
    </source>
</evidence>
<dbReference type="GO" id="GO:0016301">
    <property type="term" value="F:kinase activity"/>
    <property type="evidence" value="ECO:0007669"/>
    <property type="project" value="UniProtKB-KW"/>
</dbReference>
<keyword evidence="1" id="KW-0808">Transferase</keyword>
<keyword evidence="3" id="KW-0418">Kinase</keyword>
<gene>
    <name evidence="10" type="ORF">BaRGS_00038691</name>
</gene>
<accession>A0ABD0J5F9</accession>
<protein>
    <recommendedName>
        <fullName evidence="9">Carbohydrate kinase PfkB domain-containing protein</fullName>
    </recommendedName>
</protein>
<dbReference type="SUPFAM" id="SSF110581">
    <property type="entry name" value="Indigoidine synthase A-like"/>
    <property type="match status" value="1"/>
</dbReference>
<dbReference type="Pfam" id="PF04227">
    <property type="entry name" value="Indigoidine_A"/>
    <property type="match status" value="1"/>
</dbReference>
<sequence>MPTILPRRLLNFHDSKLVSLAKNCLGPSQHKFCASILSVSWTSPACVALKRRTFCESYCHVKTINPEGMVIQRLGSSGQSFLSKCKNSPRDVFGAHSRQFATSSRHHVDVHLSEEVREAVHSGKAVVALESTIITHGMPYPENVQTALAVEQQVRENGAVPATVGVMRGEIHVGVTAENIEWLGSQSSGLVKISRRDIPVVLSQGLSGGTTVSGTMIAAHKAGIPIFATGGIGGVHRGVEETMDVSADLLELGRTPVAVVAAGVKSILDIGRTLEYLETEGVCVVTYGPSTDFPAFFTPASGHFGPYNVHNPDAAAAIIDASLRLQLNSGMLFAVPIPEEFAASGAIIESAIREAVQAAKSAGIKGKEVTPFILKRVNELTQGASLQNNAKVASQIAVALARRRSGDTEQISASASVQVPSSASASSSPKPADTNRKLNRPVVVGGAVVDFCAKLKVDNVKMSGATYPGTFYQSFGGVGRNMADCLSRLGSAPVFVSAIGDDVHASALLNYSSHMDMSGVKKLPGYSTPTYCPVLTHSGHLMFGIGDMDVHSVVSPEMITEFTDVLSSAPLVCMDGNFSSAVIHRVCQICSKHGVPVWFDPADIHKATKPFETEACKQLTYISPNLAEIRCIWTRLTGQQDTSTFSDMSRDEAVKEAALYCRDLLKHIPVIMVTLGHHGLLLGDSRQ</sequence>
<dbReference type="GO" id="GO:0006796">
    <property type="term" value="P:phosphate-containing compound metabolic process"/>
    <property type="evidence" value="ECO:0007669"/>
    <property type="project" value="UniProtKB-ARBA"/>
</dbReference>
<dbReference type="GO" id="GO:0046872">
    <property type="term" value="F:metal ion binding"/>
    <property type="evidence" value="ECO:0007669"/>
    <property type="project" value="UniProtKB-KW"/>
</dbReference>
<keyword evidence="4" id="KW-0378">Hydrolase</keyword>
<dbReference type="InterPro" id="IPR007342">
    <property type="entry name" value="PsuG"/>
</dbReference>
<comment type="caution">
    <text evidence="10">The sequence shown here is derived from an EMBL/GenBank/DDBJ whole genome shotgun (WGS) entry which is preliminary data.</text>
</comment>
<organism evidence="10 11">
    <name type="scientific">Batillaria attramentaria</name>
    <dbReference type="NCBI Taxonomy" id="370345"/>
    <lineage>
        <taxon>Eukaryota</taxon>
        <taxon>Metazoa</taxon>
        <taxon>Spiralia</taxon>
        <taxon>Lophotrochozoa</taxon>
        <taxon>Mollusca</taxon>
        <taxon>Gastropoda</taxon>
        <taxon>Caenogastropoda</taxon>
        <taxon>Sorbeoconcha</taxon>
        <taxon>Cerithioidea</taxon>
        <taxon>Batillariidae</taxon>
        <taxon>Batillaria</taxon>
    </lineage>
</organism>
<reference evidence="10 11" key="1">
    <citation type="journal article" date="2023" name="Sci. Data">
        <title>Genome assembly of the Korean intertidal mud-creeper Batillaria attramentaria.</title>
        <authorList>
            <person name="Patra A.K."/>
            <person name="Ho P.T."/>
            <person name="Jun S."/>
            <person name="Lee S.J."/>
            <person name="Kim Y."/>
            <person name="Won Y.J."/>
        </authorList>
    </citation>
    <scope>NUCLEOTIDE SEQUENCE [LARGE SCALE GENOMIC DNA]</scope>
    <source>
        <strain evidence="10">Wonlab-2016</strain>
    </source>
</reference>
<dbReference type="Proteomes" id="UP001519460">
    <property type="component" value="Unassembled WGS sequence"/>
</dbReference>
<dbReference type="CDD" id="cd01941">
    <property type="entry name" value="YeiC_kinase_like"/>
    <property type="match status" value="1"/>
</dbReference>
<feature type="region of interest" description="Disordered" evidence="8">
    <location>
        <begin position="409"/>
        <end position="437"/>
    </location>
</feature>
<proteinExistence type="inferred from homology"/>
<keyword evidence="7" id="KW-0326">Glycosidase</keyword>
<dbReference type="GO" id="GO:0016829">
    <property type="term" value="F:lyase activity"/>
    <property type="evidence" value="ECO:0007669"/>
    <property type="project" value="UniProtKB-KW"/>
</dbReference>
<name>A0ABD0J5F9_9CAEN</name>
<dbReference type="Pfam" id="PF00294">
    <property type="entry name" value="PfkB"/>
    <property type="match status" value="1"/>
</dbReference>
<evidence type="ECO:0000256" key="8">
    <source>
        <dbReference type="SAM" id="MobiDB-lite"/>
    </source>
</evidence>
<feature type="non-terminal residue" evidence="10">
    <location>
        <position position="687"/>
    </location>
</feature>
<evidence type="ECO:0000256" key="7">
    <source>
        <dbReference type="ARBA" id="ARBA00023295"/>
    </source>
</evidence>
<dbReference type="PANTHER" id="PTHR42909:SF1">
    <property type="entry name" value="CARBOHYDRATE KINASE PFKB DOMAIN-CONTAINING PROTEIN"/>
    <property type="match status" value="1"/>
</dbReference>
<dbReference type="InterPro" id="IPR002173">
    <property type="entry name" value="Carboh/pur_kinase_PfkB_CS"/>
</dbReference>
<dbReference type="Gene3D" id="3.40.1190.20">
    <property type="match status" value="1"/>
</dbReference>
<dbReference type="InterPro" id="IPR022830">
    <property type="entry name" value="Indigdn_synthA-like"/>
</dbReference>
<evidence type="ECO:0000313" key="11">
    <source>
        <dbReference type="Proteomes" id="UP001519460"/>
    </source>
</evidence>
<dbReference type="InterPro" id="IPR011611">
    <property type="entry name" value="PfkB_dom"/>
</dbReference>
<evidence type="ECO:0000256" key="4">
    <source>
        <dbReference type="ARBA" id="ARBA00022801"/>
    </source>
</evidence>
<evidence type="ECO:0000313" key="10">
    <source>
        <dbReference type="EMBL" id="KAK7461545.1"/>
    </source>
</evidence>
<keyword evidence="6" id="KW-0456">Lyase</keyword>
<feature type="compositionally biased region" description="Low complexity" evidence="8">
    <location>
        <begin position="412"/>
        <end position="432"/>
    </location>
</feature>
<evidence type="ECO:0000259" key="9">
    <source>
        <dbReference type="Pfam" id="PF00294"/>
    </source>
</evidence>
<evidence type="ECO:0000256" key="6">
    <source>
        <dbReference type="ARBA" id="ARBA00023239"/>
    </source>
</evidence>
<keyword evidence="5" id="KW-0464">Manganese</keyword>
<evidence type="ECO:0000256" key="1">
    <source>
        <dbReference type="ARBA" id="ARBA00022679"/>
    </source>
</evidence>
<dbReference type="EMBL" id="JACVVK020000636">
    <property type="protein sequence ID" value="KAK7461545.1"/>
    <property type="molecule type" value="Genomic_DNA"/>
</dbReference>
<dbReference type="PANTHER" id="PTHR42909">
    <property type="entry name" value="ZGC:136858"/>
    <property type="match status" value="1"/>
</dbReference>
<dbReference type="InterPro" id="IPR029056">
    <property type="entry name" value="Ribokinase-like"/>
</dbReference>
<evidence type="ECO:0000256" key="3">
    <source>
        <dbReference type="ARBA" id="ARBA00022777"/>
    </source>
</evidence>
<keyword evidence="11" id="KW-1185">Reference proteome</keyword>
<keyword evidence="2" id="KW-0479">Metal-binding</keyword>